<dbReference type="GO" id="GO:0006334">
    <property type="term" value="P:nucleosome assembly"/>
    <property type="evidence" value="ECO:0007669"/>
    <property type="project" value="InterPro"/>
</dbReference>
<dbReference type="GO" id="GO:0003690">
    <property type="term" value="F:double-stranded DNA binding"/>
    <property type="evidence" value="ECO:0007669"/>
    <property type="project" value="TreeGrafter"/>
</dbReference>
<dbReference type="PANTHER" id="PTHR11467:SF42">
    <property type="entry name" value="HISTONE H1.8"/>
    <property type="match status" value="1"/>
</dbReference>
<evidence type="ECO:0000256" key="2">
    <source>
        <dbReference type="ARBA" id="ARBA00022454"/>
    </source>
</evidence>
<dbReference type="GO" id="GO:0005634">
    <property type="term" value="C:nucleus"/>
    <property type="evidence" value="ECO:0007669"/>
    <property type="project" value="UniProtKB-SubCell"/>
</dbReference>
<organism evidence="7 8">
    <name type="scientific">Chelonoidis abingdonii</name>
    <name type="common">Abingdon island giant tortoise</name>
    <name type="synonym">Testudo abingdonii</name>
    <dbReference type="NCBI Taxonomy" id="106734"/>
    <lineage>
        <taxon>Eukaryota</taxon>
        <taxon>Metazoa</taxon>
        <taxon>Chordata</taxon>
        <taxon>Craniata</taxon>
        <taxon>Vertebrata</taxon>
        <taxon>Euteleostomi</taxon>
        <taxon>Archelosauria</taxon>
        <taxon>Testudinata</taxon>
        <taxon>Testudines</taxon>
        <taxon>Cryptodira</taxon>
        <taxon>Durocryptodira</taxon>
        <taxon>Testudinoidea</taxon>
        <taxon>Testudinidae</taxon>
        <taxon>Chelonoidis</taxon>
    </lineage>
</organism>
<dbReference type="InterPro" id="IPR036388">
    <property type="entry name" value="WH-like_DNA-bd_sf"/>
</dbReference>
<dbReference type="Pfam" id="PF00538">
    <property type="entry name" value="Linker_histone"/>
    <property type="match status" value="1"/>
</dbReference>
<feature type="compositionally biased region" description="Basic and acidic residues" evidence="5">
    <location>
        <begin position="307"/>
        <end position="317"/>
    </location>
</feature>
<reference evidence="7" key="1">
    <citation type="submission" date="2025-08" db="UniProtKB">
        <authorList>
            <consortium name="Ensembl"/>
        </authorList>
    </citation>
    <scope>IDENTIFICATION</scope>
</reference>
<dbReference type="InterPro" id="IPR036390">
    <property type="entry name" value="WH_DNA-bd_sf"/>
</dbReference>
<comment type="subcellular location">
    <subcellularLocation>
        <location evidence="1">Nucleus</location>
    </subcellularLocation>
</comment>
<evidence type="ECO:0000313" key="7">
    <source>
        <dbReference type="Ensembl" id="ENSCABP00000005502.1"/>
    </source>
</evidence>
<dbReference type="AlphaFoldDB" id="A0A8C0IMF1"/>
<name>A0A8C0IMF1_CHEAB</name>
<dbReference type="PROSITE" id="PS51504">
    <property type="entry name" value="H15"/>
    <property type="match status" value="1"/>
</dbReference>
<dbReference type="CDD" id="cd00073">
    <property type="entry name" value="H15"/>
    <property type="match status" value="1"/>
</dbReference>
<feature type="domain" description="H15" evidence="6">
    <location>
        <begin position="74"/>
        <end position="152"/>
    </location>
</feature>
<evidence type="ECO:0000256" key="3">
    <source>
        <dbReference type="ARBA" id="ARBA00023125"/>
    </source>
</evidence>
<keyword evidence="8" id="KW-1185">Reference proteome</keyword>
<dbReference type="PANTHER" id="PTHR11467">
    <property type="entry name" value="HISTONE H1"/>
    <property type="match status" value="1"/>
</dbReference>
<dbReference type="Proteomes" id="UP000694404">
    <property type="component" value="Unplaced"/>
</dbReference>
<dbReference type="GO" id="GO:0000786">
    <property type="term" value="C:nucleosome"/>
    <property type="evidence" value="ECO:0007669"/>
    <property type="project" value="InterPro"/>
</dbReference>
<evidence type="ECO:0000256" key="5">
    <source>
        <dbReference type="SAM" id="MobiDB-lite"/>
    </source>
</evidence>
<evidence type="ECO:0000313" key="8">
    <source>
        <dbReference type="Proteomes" id="UP000694404"/>
    </source>
</evidence>
<keyword evidence="4" id="KW-0539">Nucleus</keyword>
<dbReference type="GO" id="GO:0030261">
    <property type="term" value="P:chromosome condensation"/>
    <property type="evidence" value="ECO:0007669"/>
    <property type="project" value="TreeGrafter"/>
</dbReference>
<feature type="compositionally biased region" description="Basic and acidic residues" evidence="5">
    <location>
        <begin position="225"/>
        <end position="241"/>
    </location>
</feature>
<accession>A0A8C0IMF1</accession>
<feature type="compositionally biased region" description="Low complexity" evidence="5">
    <location>
        <begin position="245"/>
        <end position="278"/>
    </location>
</feature>
<dbReference type="GO" id="GO:0045910">
    <property type="term" value="P:negative regulation of DNA recombination"/>
    <property type="evidence" value="ECO:0007669"/>
    <property type="project" value="TreeGrafter"/>
</dbReference>
<keyword evidence="3" id="KW-0238">DNA-binding</keyword>
<protein>
    <recommendedName>
        <fullName evidence="6">H15 domain-containing protein</fullName>
    </recommendedName>
</protein>
<dbReference type="Gene3D" id="1.10.10.10">
    <property type="entry name" value="Winged helix-like DNA-binding domain superfamily/Winged helix DNA-binding domain"/>
    <property type="match status" value="1"/>
</dbReference>
<evidence type="ECO:0000256" key="4">
    <source>
        <dbReference type="ARBA" id="ARBA00023242"/>
    </source>
</evidence>
<dbReference type="Ensembl" id="ENSCABT00000005986.1">
    <property type="protein sequence ID" value="ENSCABP00000005502.1"/>
    <property type="gene ID" value="ENSCABG00000004148.1"/>
</dbReference>
<dbReference type="InterPro" id="IPR005818">
    <property type="entry name" value="Histone_H1/H5_H15"/>
</dbReference>
<evidence type="ECO:0000259" key="6">
    <source>
        <dbReference type="PROSITE" id="PS51504"/>
    </source>
</evidence>
<dbReference type="GeneTree" id="ENSGT00940000160900"/>
<evidence type="ECO:0000256" key="1">
    <source>
        <dbReference type="ARBA" id="ARBA00004123"/>
    </source>
</evidence>
<dbReference type="OMA" id="DHKARAN"/>
<feature type="region of interest" description="Disordered" evidence="5">
    <location>
        <begin position="188"/>
        <end position="329"/>
    </location>
</feature>
<dbReference type="FunFam" id="1.10.10.10:FF:000393">
    <property type="entry name" value="Oocyte-specific H1 histone"/>
    <property type="match status" value="1"/>
</dbReference>
<dbReference type="SUPFAM" id="SSF46785">
    <property type="entry name" value="Winged helix' DNA-binding domain"/>
    <property type="match status" value="1"/>
</dbReference>
<sequence length="329" mass="34752">MNLGTQLCGFIQPREAFSQTIHCSCSISLILLADSVMQCQVGYQVSSFQPEHPGEKGPSSGGANEIFDHKARANHPPTLSMVIEALKAQNEKKGTSVIAIKRYILAKYPAVDPIRLKYLLKKALTKGLDHGYLIRPQNSLALGATGRFKVSELAFYKDNLQRKFSAKEPVALGNSIAIVWARAAHPKAPAKLKTPSDARNVVKGDKKPSMKQAPQARAVGTKKATSKEKLASEAEHGDKIRTSKAKGAAPGAMGAAKAKVAKGENGPAKAKAAGGTKRTTAKGKPETKGPAKGKGKKPEAATGSLLSKEKDAREGKASKTGSKLGKKAN</sequence>
<proteinExistence type="predicted"/>
<keyword evidence="2" id="KW-0158">Chromosome</keyword>
<feature type="compositionally biased region" description="Basic and acidic residues" evidence="5">
    <location>
        <begin position="194"/>
        <end position="208"/>
    </location>
</feature>
<reference evidence="7" key="2">
    <citation type="submission" date="2025-09" db="UniProtKB">
        <authorList>
            <consortium name="Ensembl"/>
        </authorList>
    </citation>
    <scope>IDENTIFICATION</scope>
</reference>
<dbReference type="GO" id="GO:0031492">
    <property type="term" value="F:nucleosomal DNA binding"/>
    <property type="evidence" value="ECO:0007669"/>
    <property type="project" value="TreeGrafter"/>
</dbReference>
<dbReference type="SMART" id="SM00526">
    <property type="entry name" value="H15"/>
    <property type="match status" value="1"/>
</dbReference>